<dbReference type="AlphaFoldDB" id="A0A2K3QFJ1"/>
<keyword evidence="3" id="KW-1185">Reference proteome</keyword>
<name>A0A2K3QFJ1_9HYPO</name>
<protein>
    <submittedName>
        <fullName evidence="2">Uncharacterized protein</fullName>
    </submittedName>
</protein>
<dbReference type="EMBL" id="NRSZ01000571">
    <property type="protein sequence ID" value="PNY26302.1"/>
    <property type="molecule type" value="Genomic_DNA"/>
</dbReference>
<feature type="region of interest" description="Disordered" evidence="1">
    <location>
        <begin position="1"/>
        <end position="82"/>
    </location>
</feature>
<evidence type="ECO:0000313" key="3">
    <source>
        <dbReference type="Proteomes" id="UP000236621"/>
    </source>
</evidence>
<organism evidence="2 3">
    <name type="scientific">Tolypocladium capitatum</name>
    <dbReference type="NCBI Taxonomy" id="45235"/>
    <lineage>
        <taxon>Eukaryota</taxon>
        <taxon>Fungi</taxon>
        <taxon>Dikarya</taxon>
        <taxon>Ascomycota</taxon>
        <taxon>Pezizomycotina</taxon>
        <taxon>Sordariomycetes</taxon>
        <taxon>Hypocreomycetidae</taxon>
        <taxon>Hypocreales</taxon>
        <taxon>Ophiocordycipitaceae</taxon>
        <taxon>Tolypocladium</taxon>
    </lineage>
</organism>
<dbReference type="Proteomes" id="UP000236621">
    <property type="component" value="Unassembled WGS sequence"/>
</dbReference>
<comment type="caution">
    <text evidence="2">The sequence shown here is derived from an EMBL/GenBank/DDBJ whole genome shotgun (WGS) entry which is preliminary data.</text>
</comment>
<gene>
    <name evidence="2" type="ORF">TCAP_03777</name>
</gene>
<feature type="compositionally biased region" description="Basic residues" evidence="1">
    <location>
        <begin position="30"/>
        <end position="50"/>
    </location>
</feature>
<evidence type="ECO:0000256" key="1">
    <source>
        <dbReference type="SAM" id="MobiDB-lite"/>
    </source>
</evidence>
<feature type="region of interest" description="Disordered" evidence="1">
    <location>
        <begin position="97"/>
        <end position="135"/>
    </location>
</feature>
<feature type="compositionally biased region" description="Basic and acidic residues" evidence="1">
    <location>
        <begin position="19"/>
        <end position="29"/>
    </location>
</feature>
<evidence type="ECO:0000313" key="2">
    <source>
        <dbReference type="EMBL" id="PNY26302.1"/>
    </source>
</evidence>
<accession>A0A2K3QFJ1</accession>
<proteinExistence type="predicted"/>
<reference evidence="2 3" key="1">
    <citation type="submission" date="2017-08" db="EMBL/GenBank/DDBJ databases">
        <title>Harnessing the power of phylogenomics to disentangle the directionality and signatures of interkingdom host jumping in the parasitic fungal genus Tolypocladium.</title>
        <authorList>
            <person name="Quandt C.A."/>
            <person name="Patterson W."/>
            <person name="Spatafora J.W."/>
        </authorList>
    </citation>
    <scope>NUCLEOTIDE SEQUENCE [LARGE SCALE GENOMIC DNA]</scope>
    <source>
        <strain evidence="2 3">CBS 113982</strain>
    </source>
</reference>
<feature type="compositionally biased region" description="Low complexity" evidence="1">
    <location>
        <begin position="97"/>
        <end position="110"/>
    </location>
</feature>
<feature type="compositionally biased region" description="Low complexity" evidence="1">
    <location>
        <begin position="8"/>
        <end position="18"/>
    </location>
</feature>
<sequence>MQSSPRQGLALASAAADDPSGRRACDQCRLRKVRPYQHHDASHRHHHHPRDSRTGAGQNQTDGRLVSSAPLPPHTPPLSITTLTPCLARLPVNRSAVTRTARAQTVAPQSAPAPPPARVNGPRKRGSASSYPRNS</sequence>